<feature type="transmembrane region" description="Helical" evidence="7">
    <location>
        <begin position="212"/>
        <end position="237"/>
    </location>
</feature>
<dbReference type="PANTHER" id="PTHR34990">
    <property type="entry name" value="UDP-2,3-DIACYLGLUCOSAMINE HYDROLASE-RELATED"/>
    <property type="match status" value="1"/>
</dbReference>
<keyword evidence="5" id="KW-0464">Manganese</keyword>
<keyword evidence="3" id="KW-0479">Metal-binding</keyword>
<dbReference type="Proteomes" id="UP000296822">
    <property type="component" value="Chromosome"/>
</dbReference>
<keyword evidence="1" id="KW-1003">Cell membrane</keyword>
<dbReference type="GO" id="GO:0009245">
    <property type="term" value="P:lipid A biosynthetic process"/>
    <property type="evidence" value="ECO:0007669"/>
    <property type="project" value="TreeGrafter"/>
</dbReference>
<keyword evidence="4 7" id="KW-0472">Membrane</keyword>
<dbReference type="InterPro" id="IPR004843">
    <property type="entry name" value="Calcineurin-like_PHP"/>
</dbReference>
<dbReference type="AlphaFoldDB" id="A0A4D6HPZ7"/>
<evidence type="ECO:0000313" key="10">
    <source>
        <dbReference type="Proteomes" id="UP000296822"/>
    </source>
</evidence>
<dbReference type="SUPFAM" id="SSF56300">
    <property type="entry name" value="Metallo-dependent phosphatases"/>
    <property type="match status" value="1"/>
</dbReference>
<dbReference type="Pfam" id="PF00149">
    <property type="entry name" value="Metallophos"/>
    <property type="match status" value="1"/>
</dbReference>
<keyword evidence="7" id="KW-1133">Transmembrane helix</keyword>
<protein>
    <submittedName>
        <fullName evidence="9">Phosphoesterase</fullName>
    </submittedName>
</protein>
<keyword evidence="7" id="KW-0812">Transmembrane</keyword>
<evidence type="ECO:0000256" key="2">
    <source>
        <dbReference type="ARBA" id="ARBA00022519"/>
    </source>
</evidence>
<dbReference type="EMBL" id="CP031305">
    <property type="protein sequence ID" value="QCC54727.1"/>
    <property type="molecule type" value="Genomic_DNA"/>
</dbReference>
<feature type="region of interest" description="Disordered" evidence="6">
    <location>
        <begin position="410"/>
        <end position="456"/>
    </location>
</feature>
<dbReference type="GeneID" id="39851536"/>
<dbReference type="GO" id="GO:0016020">
    <property type="term" value="C:membrane"/>
    <property type="evidence" value="ECO:0007669"/>
    <property type="project" value="GOC"/>
</dbReference>
<dbReference type="RefSeq" id="WP_006064818.1">
    <property type="nucleotide sequence ID" value="NZ_CP031305.1"/>
</dbReference>
<dbReference type="InterPro" id="IPR029052">
    <property type="entry name" value="Metallo-depent_PP-like"/>
</dbReference>
<sequence length="456" mass="51425">MATEYVFISDLHMGGDEQLTTLDFEVELLDFLADLEERGGDVELIINGDAFGLWEYAEVTGPAKLERVIADHPRVFEQLRATGAEIDITLIPGNHDYDLACYPAHVDRLAEFNVALEPEIAITREVGDGEIWIEHGQQHDANNRLPDWGNPDALPVGYFVVQRIVDTAGRYSGRASGDWLRDIQSVAPMEEIPRWLLSNYFYREMSPYLRAIIVPLLLFFNITLVYLFGTVLEVAGILPARLFTDNLVVHALGIADIVLEIIVTINLVIIAVLLLLAVPLWFFRHDLRHTLERFGVALSGIRVGQGDEPFLNAAQETLEANRDVCVYVYGHTHRASLAKWGDRVVVNTGTWLKKLQHVETRFSRLPGVYVPSFQLNYVRIFAEGDRIVVEYEEIDTDKPRDLTRFQRLIARRPPPKEPIPARTVIDPDGPLEVPDADTDLDSKRERPSVPDGGDGE</sequence>
<evidence type="ECO:0000256" key="6">
    <source>
        <dbReference type="SAM" id="MobiDB-lite"/>
    </source>
</evidence>
<dbReference type="Gene3D" id="3.60.21.10">
    <property type="match status" value="1"/>
</dbReference>
<evidence type="ECO:0000256" key="5">
    <source>
        <dbReference type="ARBA" id="ARBA00023211"/>
    </source>
</evidence>
<evidence type="ECO:0000256" key="7">
    <source>
        <dbReference type="SAM" id="Phobius"/>
    </source>
</evidence>
<evidence type="ECO:0000256" key="4">
    <source>
        <dbReference type="ARBA" id="ARBA00023136"/>
    </source>
</evidence>
<evidence type="ECO:0000256" key="1">
    <source>
        <dbReference type="ARBA" id="ARBA00022475"/>
    </source>
</evidence>
<organism evidence="9 10">
    <name type="scientific">Natronorubrum bangense</name>
    <dbReference type="NCBI Taxonomy" id="61858"/>
    <lineage>
        <taxon>Archaea</taxon>
        <taxon>Methanobacteriati</taxon>
        <taxon>Methanobacteriota</taxon>
        <taxon>Stenosarchaea group</taxon>
        <taxon>Halobacteria</taxon>
        <taxon>Halobacteriales</taxon>
        <taxon>Natrialbaceae</taxon>
        <taxon>Natronorubrum</taxon>
    </lineage>
</organism>
<dbReference type="GO" id="GO:0046872">
    <property type="term" value="F:metal ion binding"/>
    <property type="evidence" value="ECO:0007669"/>
    <property type="project" value="UniProtKB-KW"/>
</dbReference>
<proteinExistence type="predicted"/>
<evidence type="ECO:0000259" key="8">
    <source>
        <dbReference type="Pfam" id="PF00149"/>
    </source>
</evidence>
<evidence type="ECO:0000313" key="9">
    <source>
        <dbReference type="EMBL" id="QCC54727.1"/>
    </source>
</evidence>
<dbReference type="InterPro" id="IPR043461">
    <property type="entry name" value="LpxH-like"/>
</dbReference>
<feature type="transmembrane region" description="Helical" evidence="7">
    <location>
        <begin position="257"/>
        <end position="283"/>
    </location>
</feature>
<gene>
    <name evidence="9" type="ORF">DV706_09745</name>
</gene>
<dbReference type="KEGG" id="nbg:DV706_09745"/>
<accession>A0A4D6HPZ7</accession>
<reference evidence="9 10" key="1">
    <citation type="journal article" date="2019" name="Nat. Commun.">
        <title>A new type of DNA phosphorothioation-based antiviral system in archaea.</title>
        <authorList>
            <person name="Xiong L."/>
            <person name="Liu S."/>
            <person name="Chen S."/>
            <person name="Xiao Y."/>
            <person name="Zhu B."/>
            <person name="Gao Y."/>
            <person name="Zhang Y."/>
            <person name="Chen B."/>
            <person name="Luo J."/>
            <person name="Deng Z."/>
            <person name="Chen X."/>
            <person name="Wang L."/>
            <person name="Chen S."/>
        </authorList>
    </citation>
    <scope>NUCLEOTIDE SEQUENCE [LARGE SCALE GENOMIC DNA]</scope>
    <source>
        <strain evidence="9 10">JCM 10635</strain>
    </source>
</reference>
<dbReference type="GO" id="GO:0008758">
    <property type="term" value="F:UDP-2,3-diacylglucosamine hydrolase activity"/>
    <property type="evidence" value="ECO:0007669"/>
    <property type="project" value="TreeGrafter"/>
</dbReference>
<feature type="domain" description="Calcineurin-like phosphoesterase" evidence="8">
    <location>
        <begin position="6"/>
        <end position="139"/>
    </location>
</feature>
<keyword evidence="2" id="KW-0997">Cell inner membrane</keyword>
<evidence type="ECO:0000256" key="3">
    <source>
        <dbReference type="ARBA" id="ARBA00022723"/>
    </source>
</evidence>
<name>A0A4D6HPZ7_9EURY</name>